<evidence type="ECO:0000313" key="3">
    <source>
        <dbReference type="Proteomes" id="UP000478052"/>
    </source>
</evidence>
<dbReference type="GO" id="GO:0003676">
    <property type="term" value="F:nucleic acid binding"/>
    <property type="evidence" value="ECO:0007669"/>
    <property type="project" value="InterPro"/>
</dbReference>
<dbReference type="AlphaFoldDB" id="A0A6G0YFR7"/>
<dbReference type="Gene3D" id="3.30.420.10">
    <property type="entry name" value="Ribonuclease H-like superfamily/Ribonuclease H"/>
    <property type="match status" value="1"/>
</dbReference>
<name>A0A6G0YFR7_APHCR</name>
<dbReference type="InterPro" id="IPR036397">
    <property type="entry name" value="RNaseH_sf"/>
</dbReference>
<dbReference type="PANTHER" id="PTHR46791">
    <property type="entry name" value="EXPRESSED PROTEIN"/>
    <property type="match status" value="1"/>
</dbReference>
<dbReference type="Pfam" id="PF24764">
    <property type="entry name" value="rva_4"/>
    <property type="match status" value="1"/>
</dbReference>
<dbReference type="PANTHER" id="PTHR46791:SF13">
    <property type="entry name" value="CLR5 DOMAIN-CONTAINING PROTEIN"/>
    <property type="match status" value="1"/>
</dbReference>
<accession>A0A6G0YFR7</accession>
<dbReference type="Proteomes" id="UP000478052">
    <property type="component" value="Unassembled WGS sequence"/>
</dbReference>
<evidence type="ECO:0000313" key="2">
    <source>
        <dbReference type="EMBL" id="KAF0755158.1"/>
    </source>
</evidence>
<protein>
    <recommendedName>
        <fullName evidence="1">Integrase core domain-containing protein</fullName>
    </recommendedName>
</protein>
<proteinExistence type="predicted"/>
<feature type="domain" description="Integrase core" evidence="1">
    <location>
        <begin position="138"/>
        <end position="314"/>
    </location>
</feature>
<comment type="caution">
    <text evidence="2">The sequence shown here is derived from an EMBL/GenBank/DDBJ whole genome shotgun (WGS) entry which is preliminary data.</text>
</comment>
<sequence length="407" mass="48010">MGIDDRAPDNITVCYLLHNNMETDELITHYFHLGLSHKEICLHLENHQVYINIRTLKRKLNKLNLCRRINFSPYNDVYQFIETQIHGSSQLHGYKWMHRKCLNVGLVVTQSTVSEILHVIDTIGIEVRKKKKLRRRQYNNKGPNFLWHTDCYDKLKPFGIAISGCIDGFSRFIIWMEAVPSCNDPKIISGFFFNAVRELGGCPRTIRADAGTENRHIEQIQTFFHRKVASSRPPFIYGTSPANQRIEAFWSILRKHNSQFWMNLFHKLQEDGHFSSSWLDKNLIRFCFMDIIRKELNDVVLEWNSHKIRKSKNSISPSGRPMTMFKMPQHYSTESYLKYVDEKDLEVCEEECIFNTHITFDETLNEICQIIITEENLNVTNDPYELVNIYIKLRNTILMNVENRQNQ</sequence>
<dbReference type="SUPFAM" id="SSF53098">
    <property type="entry name" value="Ribonuclease H-like"/>
    <property type="match status" value="1"/>
</dbReference>
<dbReference type="InterPro" id="IPR058913">
    <property type="entry name" value="Integrase_dom_put"/>
</dbReference>
<keyword evidence="3" id="KW-1185">Reference proteome</keyword>
<gene>
    <name evidence="2" type="ORF">FWK35_00011546</name>
</gene>
<reference evidence="2 3" key="1">
    <citation type="submission" date="2019-08" db="EMBL/GenBank/DDBJ databases">
        <title>Whole genome of Aphis craccivora.</title>
        <authorList>
            <person name="Voronova N.V."/>
            <person name="Shulinski R.S."/>
            <person name="Bandarenka Y.V."/>
            <person name="Zhorov D.G."/>
            <person name="Warner D."/>
        </authorList>
    </citation>
    <scope>NUCLEOTIDE SEQUENCE [LARGE SCALE GENOMIC DNA]</scope>
    <source>
        <strain evidence="2">180601</strain>
        <tissue evidence="2">Whole Body</tissue>
    </source>
</reference>
<organism evidence="2 3">
    <name type="scientific">Aphis craccivora</name>
    <name type="common">Cowpea aphid</name>
    <dbReference type="NCBI Taxonomy" id="307492"/>
    <lineage>
        <taxon>Eukaryota</taxon>
        <taxon>Metazoa</taxon>
        <taxon>Ecdysozoa</taxon>
        <taxon>Arthropoda</taxon>
        <taxon>Hexapoda</taxon>
        <taxon>Insecta</taxon>
        <taxon>Pterygota</taxon>
        <taxon>Neoptera</taxon>
        <taxon>Paraneoptera</taxon>
        <taxon>Hemiptera</taxon>
        <taxon>Sternorrhyncha</taxon>
        <taxon>Aphidomorpha</taxon>
        <taxon>Aphidoidea</taxon>
        <taxon>Aphididae</taxon>
        <taxon>Aphidini</taxon>
        <taxon>Aphis</taxon>
        <taxon>Aphis</taxon>
    </lineage>
</organism>
<dbReference type="OrthoDB" id="6576250at2759"/>
<evidence type="ECO:0000259" key="1">
    <source>
        <dbReference type="Pfam" id="PF24764"/>
    </source>
</evidence>
<dbReference type="EMBL" id="VUJU01004221">
    <property type="protein sequence ID" value="KAF0755158.1"/>
    <property type="molecule type" value="Genomic_DNA"/>
</dbReference>
<dbReference type="InterPro" id="IPR012337">
    <property type="entry name" value="RNaseH-like_sf"/>
</dbReference>